<dbReference type="SMART" id="SM00342">
    <property type="entry name" value="HTH_ARAC"/>
    <property type="match status" value="1"/>
</dbReference>
<accession>A0A927IIA1</accession>
<name>A0A927IIA1_9BACT</name>
<dbReference type="InterPro" id="IPR018060">
    <property type="entry name" value="HTH_AraC"/>
</dbReference>
<evidence type="ECO:0000256" key="1">
    <source>
        <dbReference type="ARBA" id="ARBA00022490"/>
    </source>
</evidence>
<dbReference type="Pfam" id="PF12833">
    <property type="entry name" value="HTH_18"/>
    <property type="match status" value="1"/>
</dbReference>
<evidence type="ECO:0000256" key="3">
    <source>
        <dbReference type="ARBA" id="ARBA00023125"/>
    </source>
</evidence>
<sequence length="267" mass="30619">MPHHDLQWILEHGKLRLTTPPVLYHCEPIWSWNVDSLPEHALLLILEGRGQLIVNGAASDLRQGICYFLKPGSKVAAQQNPSYPLFLFLARFDILDTNGKLAALPPGERPFHSVFIRKVRSLETLAELVVSHRTNDPLFQDAINMLIRLLVEEAARHAGDFDSNACEALHAIENDLARKWTVAALAKEAQMPRGAFARSFRRMMNEPPIHYVIRRRMEEAKRQIQQSSLSIEEIAINLGYSDLSFFRKLFLERIGYPVESIRENREF</sequence>
<dbReference type="GO" id="GO:0003700">
    <property type="term" value="F:DNA-binding transcription factor activity"/>
    <property type="evidence" value="ECO:0007669"/>
    <property type="project" value="InterPro"/>
</dbReference>
<dbReference type="GO" id="GO:0043565">
    <property type="term" value="F:sequence-specific DNA binding"/>
    <property type="evidence" value="ECO:0007669"/>
    <property type="project" value="InterPro"/>
</dbReference>
<evidence type="ECO:0000259" key="5">
    <source>
        <dbReference type="PROSITE" id="PS01124"/>
    </source>
</evidence>
<keyword evidence="2" id="KW-0805">Transcription regulation</keyword>
<evidence type="ECO:0000313" key="7">
    <source>
        <dbReference type="Proteomes" id="UP000622317"/>
    </source>
</evidence>
<keyword evidence="1" id="KW-0963">Cytoplasm</keyword>
<evidence type="ECO:0000256" key="4">
    <source>
        <dbReference type="ARBA" id="ARBA00023163"/>
    </source>
</evidence>
<feature type="domain" description="HTH araC/xylS-type" evidence="5">
    <location>
        <begin position="166"/>
        <end position="264"/>
    </location>
</feature>
<comment type="caution">
    <text evidence="6">The sequence shown here is derived from an EMBL/GenBank/DDBJ whole genome shotgun (WGS) entry which is preliminary data.</text>
</comment>
<keyword evidence="4" id="KW-0804">Transcription</keyword>
<keyword evidence="3" id="KW-0238">DNA-binding</keyword>
<dbReference type="InterPro" id="IPR037923">
    <property type="entry name" value="HTH-like"/>
</dbReference>
<evidence type="ECO:0000256" key="2">
    <source>
        <dbReference type="ARBA" id="ARBA00023015"/>
    </source>
</evidence>
<dbReference type="SUPFAM" id="SSF46689">
    <property type="entry name" value="Homeodomain-like"/>
    <property type="match status" value="2"/>
</dbReference>
<dbReference type="Proteomes" id="UP000622317">
    <property type="component" value="Unassembled WGS sequence"/>
</dbReference>
<dbReference type="SUPFAM" id="SSF51215">
    <property type="entry name" value="Regulatory protein AraC"/>
    <property type="match status" value="1"/>
</dbReference>
<proteinExistence type="predicted"/>
<dbReference type="PANTHER" id="PTHR46796:SF13">
    <property type="entry name" value="HTH-TYPE TRANSCRIPTIONAL ACTIVATOR RHAS"/>
    <property type="match status" value="1"/>
</dbReference>
<dbReference type="InterPro" id="IPR050204">
    <property type="entry name" value="AraC_XylS_family_regulators"/>
</dbReference>
<evidence type="ECO:0000313" key="6">
    <source>
        <dbReference type="EMBL" id="MBD5780285.1"/>
    </source>
</evidence>
<dbReference type="PROSITE" id="PS01124">
    <property type="entry name" value="HTH_ARAC_FAMILY_2"/>
    <property type="match status" value="1"/>
</dbReference>
<dbReference type="InterPro" id="IPR009057">
    <property type="entry name" value="Homeodomain-like_sf"/>
</dbReference>
<reference evidence="6" key="1">
    <citation type="submission" date="2020-09" db="EMBL/GenBank/DDBJ databases">
        <title>Pelagicoccus enzymogenes sp. nov. with an EPS production, isolated from marine sediment.</title>
        <authorList>
            <person name="Feng X."/>
        </authorList>
    </citation>
    <scope>NUCLEOTIDE SEQUENCE</scope>
    <source>
        <strain evidence="6">NFK12</strain>
    </source>
</reference>
<dbReference type="EMBL" id="JACYFG010000036">
    <property type="protein sequence ID" value="MBD5780285.1"/>
    <property type="molecule type" value="Genomic_DNA"/>
</dbReference>
<keyword evidence="7" id="KW-1185">Reference proteome</keyword>
<dbReference type="AlphaFoldDB" id="A0A927IIA1"/>
<dbReference type="Gene3D" id="1.10.10.60">
    <property type="entry name" value="Homeodomain-like"/>
    <property type="match status" value="1"/>
</dbReference>
<protein>
    <submittedName>
        <fullName evidence="6">Helix-turn-helix transcriptional regulator</fullName>
    </submittedName>
</protein>
<organism evidence="6 7">
    <name type="scientific">Pelagicoccus enzymogenes</name>
    <dbReference type="NCBI Taxonomy" id="2773457"/>
    <lineage>
        <taxon>Bacteria</taxon>
        <taxon>Pseudomonadati</taxon>
        <taxon>Verrucomicrobiota</taxon>
        <taxon>Opitutia</taxon>
        <taxon>Puniceicoccales</taxon>
        <taxon>Pelagicoccaceae</taxon>
        <taxon>Pelagicoccus</taxon>
    </lineage>
</organism>
<gene>
    <name evidence="6" type="ORF">IEN85_12350</name>
</gene>
<dbReference type="RefSeq" id="WP_191617397.1">
    <property type="nucleotide sequence ID" value="NZ_JACYFG010000036.1"/>
</dbReference>
<dbReference type="PANTHER" id="PTHR46796">
    <property type="entry name" value="HTH-TYPE TRANSCRIPTIONAL ACTIVATOR RHAS-RELATED"/>
    <property type="match status" value="1"/>
</dbReference>